<protein>
    <submittedName>
        <fullName evidence="1">Uncharacterized protein</fullName>
    </submittedName>
</protein>
<dbReference type="EMBL" id="CP147920">
    <property type="protein sequence ID" value="XAU14682.1"/>
    <property type="molecule type" value="Genomic_DNA"/>
</dbReference>
<organism evidence="1 2">
    <name type="scientific">Sulfurimonas diazotrophicus</name>
    <dbReference type="NCBI Taxonomy" id="3131939"/>
    <lineage>
        <taxon>Bacteria</taxon>
        <taxon>Pseudomonadati</taxon>
        <taxon>Campylobacterota</taxon>
        <taxon>Epsilonproteobacteria</taxon>
        <taxon>Campylobacterales</taxon>
        <taxon>Sulfurimonadaceae</taxon>
        <taxon>Sulfurimonas</taxon>
    </lineage>
</organism>
<name>A0ABZ3H8G5_9BACT</name>
<reference evidence="1 2" key="1">
    <citation type="submission" date="2024-03" db="EMBL/GenBank/DDBJ databases">
        <title>Sulfurimonas sp. HSL3-1.</title>
        <authorList>
            <person name="Wang S."/>
        </authorList>
    </citation>
    <scope>NUCLEOTIDE SEQUENCE [LARGE SCALE GENOMIC DNA]</scope>
    <source>
        <strain evidence="1 2">HSL3-1</strain>
    </source>
</reference>
<keyword evidence="2" id="KW-1185">Reference proteome</keyword>
<dbReference type="Proteomes" id="UP001447842">
    <property type="component" value="Chromosome"/>
</dbReference>
<accession>A0ABZ3H8G5</accession>
<gene>
    <name evidence="1" type="ORF">WCY31_10565</name>
</gene>
<evidence type="ECO:0000313" key="2">
    <source>
        <dbReference type="Proteomes" id="UP001447842"/>
    </source>
</evidence>
<dbReference type="RefSeq" id="WP_345969779.1">
    <property type="nucleotide sequence ID" value="NZ_CP147920.1"/>
</dbReference>
<sequence>MKETTFEIHHLENGWGWPDIDSDEVAVEYLCEELEVPEELISEVHCCDGTMQLSLIPGRGYMRDDWYVNLIRCA</sequence>
<proteinExistence type="predicted"/>
<evidence type="ECO:0000313" key="1">
    <source>
        <dbReference type="EMBL" id="XAU14682.1"/>
    </source>
</evidence>